<evidence type="ECO:0000256" key="1">
    <source>
        <dbReference type="ARBA" id="ARBA00022691"/>
    </source>
</evidence>
<dbReference type="Pfam" id="PF01980">
    <property type="entry name" value="TrmO_N"/>
    <property type="match status" value="1"/>
</dbReference>
<dbReference type="InterPro" id="IPR023370">
    <property type="entry name" value="TrmO-like_N"/>
</dbReference>
<sequence>MDAVFHPIGTARTAYAARGDCPKQGAEGAAAGRVVLDPAFARAAAELSPGKEIWVLTWLDKADTGALAVHPRGDRNLPLTGVFSTRSPDRPCPIGLHRCRITAVSGLEIAVDALEAADGTPVLDIKPVIGGDAPRPPLEGAMDTARTDEAVAAIIRAGRLGWERGVFSGRNGNISMRLGETVLITASGASKGRLTPDDILAVNLAGGAPCGGPRRTAKPSSEMPAHLCIYRAQSEAMAVVHTHPPHLLALDQALPEGKGLFDLTLYETEVYKEKYATVPPLPPGGERLGEIVGKTARHKEALLMRRHGLICWGKSIEDALALTEEIEGLARVRWLMLAGER</sequence>
<dbReference type="EMBL" id="ATHI01000027">
    <property type="protein sequence ID" value="EPR32375.1"/>
    <property type="molecule type" value="Genomic_DNA"/>
</dbReference>
<name>S7T7B4_9BACT</name>
<comment type="similarity">
    <text evidence="4">Belongs to the tRNA methyltransferase O family.</text>
</comment>
<dbReference type="SUPFAM" id="SSF53639">
    <property type="entry name" value="AraD/HMP-PK domain-like"/>
    <property type="match status" value="1"/>
</dbReference>
<dbReference type="PANTHER" id="PTHR22789:SF0">
    <property type="entry name" value="3-OXO-TETRONATE 4-PHOSPHATE DECARBOXYLASE-RELATED"/>
    <property type="match status" value="1"/>
</dbReference>
<evidence type="ECO:0000313" key="6">
    <source>
        <dbReference type="EMBL" id="EPR32375.1"/>
    </source>
</evidence>
<dbReference type="SMART" id="SM01007">
    <property type="entry name" value="Aldolase_II"/>
    <property type="match status" value="1"/>
</dbReference>
<dbReference type="Gene3D" id="2.40.30.70">
    <property type="entry name" value="YaeB-like"/>
    <property type="match status" value="1"/>
</dbReference>
<reference evidence="6 7" key="1">
    <citation type="journal article" date="2013" name="Genome Announc.">
        <title>Draft genome sequences for three mercury-methylating, sulfate-reducing bacteria.</title>
        <authorList>
            <person name="Brown S.D."/>
            <person name="Hurt R.A.Jr."/>
            <person name="Gilmour C.C."/>
            <person name="Elias D.A."/>
        </authorList>
    </citation>
    <scope>NUCLEOTIDE SEQUENCE [LARGE SCALE GENOMIC DNA]</scope>
    <source>
        <strain evidence="6 7">DSM 16529</strain>
    </source>
</reference>
<dbReference type="Pfam" id="PF00596">
    <property type="entry name" value="Aldolase_II"/>
    <property type="match status" value="1"/>
</dbReference>
<proteinExistence type="inferred from homology"/>
<evidence type="ECO:0000256" key="3">
    <source>
        <dbReference type="ARBA" id="ARBA00023239"/>
    </source>
</evidence>
<dbReference type="OrthoDB" id="9804309at2"/>
<evidence type="ECO:0000313" key="7">
    <source>
        <dbReference type="Proteomes" id="UP000014975"/>
    </source>
</evidence>
<dbReference type="eggNOG" id="COG1720">
    <property type="taxonomic scope" value="Bacteria"/>
</dbReference>
<dbReference type="PATRIC" id="fig|1121439.3.peg.2087"/>
<dbReference type="Gene3D" id="3.40.225.10">
    <property type="entry name" value="Class II aldolase/adducin N-terminal domain"/>
    <property type="match status" value="1"/>
</dbReference>
<dbReference type="GO" id="GO:0005829">
    <property type="term" value="C:cytosol"/>
    <property type="evidence" value="ECO:0007669"/>
    <property type="project" value="TreeGrafter"/>
</dbReference>
<dbReference type="Proteomes" id="UP000014975">
    <property type="component" value="Unassembled WGS sequence"/>
</dbReference>
<dbReference type="AlphaFoldDB" id="S7T7B4"/>
<organism evidence="6 7">
    <name type="scientific">Alkalidesulfovibrio alkalitolerans DSM 16529</name>
    <dbReference type="NCBI Taxonomy" id="1121439"/>
    <lineage>
        <taxon>Bacteria</taxon>
        <taxon>Pseudomonadati</taxon>
        <taxon>Thermodesulfobacteriota</taxon>
        <taxon>Desulfovibrionia</taxon>
        <taxon>Desulfovibrionales</taxon>
        <taxon>Desulfovibrionaceae</taxon>
        <taxon>Alkalidesulfovibrio</taxon>
    </lineage>
</organism>
<dbReference type="PROSITE" id="PS51668">
    <property type="entry name" value="TSAA_2"/>
    <property type="match status" value="1"/>
</dbReference>
<keyword evidence="3" id="KW-0456">Lyase</keyword>
<dbReference type="SUPFAM" id="SSF118196">
    <property type="entry name" value="YaeB-like"/>
    <property type="match status" value="1"/>
</dbReference>
<accession>S7T7B4</accession>
<evidence type="ECO:0000256" key="4">
    <source>
        <dbReference type="ARBA" id="ARBA00033753"/>
    </source>
</evidence>
<dbReference type="GO" id="GO:0016832">
    <property type="term" value="F:aldehyde-lyase activity"/>
    <property type="evidence" value="ECO:0007669"/>
    <property type="project" value="TreeGrafter"/>
</dbReference>
<dbReference type="InterPro" id="IPR050197">
    <property type="entry name" value="Aldolase_class_II_sugar_metab"/>
</dbReference>
<keyword evidence="1" id="KW-0949">S-adenosyl-L-methionine</keyword>
<dbReference type="CDD" id="cd09281">
    <property type="entry name" value="UPF0066"/>
    <property type="match status" value="1"/>
</dbReference>
<gene>
    <name evidence="6" type="ORF">dsat_0727</name>
</gene>
<dbReference type="STRING" id="1121439.dsat_0727"/>
<dbReference type="InterPro" id="IPR036413">
    <property type="entry name" value="YaeB-like_sf"/>
</dbReference>
<dbReference type="NCBIfam" id="TIGR00104">
    <property type="entry name" value="tRNA_TsaA"/>
    <property type="match status" value="1"/>
</dbReference>
<dbReference type="InterPro" id="IPR036414">
    <property type="entry name" value="YaeB_N_sf"/>
</dbReference>
<dbReference type="RefSeq" id="WP_020887424.1">
    <property type="nucleotide sequence ID" value="NZ_ATHI01000027.1"/>
</dbReference>
<dbReference type="InterPro" id="IPR036409">
    <property type="entry name" value="Aldolase_II/adducin_N_sf"/>
</dbReference>
<dbReference type="PANTHER" id="PTHR22789">
    <property type="entry name" value="FUCULOSE PHOSPHATE ALDOLASE"/>
    <property type="match status" value="1"/>
</dbReference>
<comment type="caution">
    <text evidence="6">The sequence shown here is derived from an EMBL/GenBank/DDBJ whole genome shotgun (WGS) entry which is preliminary data.</text>
</comment>
<evidence type="ECO:0000256" key="2">
    <source>
        <dbReference type="ARBA" id="ARBA00022723"/>
    </source>
</evidence>
<dbReference type="GO" id="GO:0019323">
    <property type="term" value="P:pentose catabolic process"/>
    <property type="evidence" value="ECO:0007669"/>
    <property type="project" value="TreeGrafter"/>
</dbReference>
<keyword evidence="2" id="KW-0479">Metal-binding</keyword>
<feature type="domain" description="TsaA-like" evidence="5">
    <location>
        <begin position="5"/>
        <end position="137"/>
    </location>
</feature>
<protein>
    <recommendedName>
        <fullName evidence="5">TsaA-like domain-containing protein</fullName>
    </recommendedName>
</protein>
<dbReference type="GO" id="GO:0046872">
    <property type="term" value="F:metal ion binding"/>
    <property type="evidence" value="ECO:0007669"/>
    <property type="project" value="UniProtKB-KW"/>
</dbReference>
<keyword evidence="7" id="KW-1185">Reference proteome</keyword>
<evidence type="ECO:0000259" key="5">
    <source>
        <dbReference type="PROSITE" id="PS51668"/>
    </source>
</evidence>
<dbReference type="InterPro" id="IPR001303">
    <property type="entry name" value="Aldolase_II/adducin_N"/>
</dbReference>
<dbReference type="eggNOG" id="COG0235">
    <property type="taxonomic scope" value="Bacteria"/>
</dbReference>